<evidence type="ECO:0000313" key="1">
    <source>
        <dbReference type="EMBL" id="VEL34727.1"/>
    </source>
</evidence>
<reference evidence="1" key="1">
    <citation type="submission" date="2018-11" db="EMBL/GenBank/DDBJ databases">
        <authorList>
            <consortium name="Pathogen Informatics"/>
        </authorList>
    </citation>
    <scope>NUCLEOTIDE SEQUENCE</scope>
</reference>
<proteinExistence type="predicted"/>
<dbReference type="AlphaFoldDB" id="A0A448XEL1"/>
<dbReference type="OrthoDB" id="27234at2759"/>
<dbReference type="PANTHER" id="PTHR14795:SF0">
    <property type="entry name" value="TRANSMEMBRANE PROTEIN 62"/>
    <property type="match status" value="1"/>
</dbReference>
<sequence length="137" mass="15580">MASDITDSKTEEPQGSGQILEEWRQYYEIISELKLANITKILDIRGNHGRVNSQSYMYIHQKPFGKYSFIGIDACINPGLKRPLNNFGVLNVQTIKLLHLFSQRSMGSNHTFWFGHYPTSTIVSQGFDLRSLIGSLL</sequence>
<dbReference type="EMBL" id="CAAALY010248266">
    <property type="protein sequence ID" value="VEL34727.1"/>
    <property type="molecule type" value="Genomic_DNA"/>
</dbReference>
<evidence type="ECO:0000313" key="2">
    <source>
        <dbReference type="Proteomes" id="UP000784294"/>
    </source>
</evidence>
<keyword evidence="2" id="KW-1185">Reference proteome</keyword>
<organism evidence="1 2">
    <name type="scientific">Protopolystoma xenopodis</name>
    <dbReference type="NCBI Taxonomy" id="117903"/>
    <lineage>
        <taxon>Eukaryota</taxon>
        <taxon>Metazoa</taxon>
        <taxon>Spiralia</taxon>
        <taxon>Lophotrochozoa</taxon>
        <taxon>Platyhelminthes</taxon>
        <taxon>Monogenea</taxon>
        <taxon>Polyopisthocotylea</taxon>
        <taxon>Polystomatidea</taxon>
        <taxon>Polystomatidae</taxon>
        <taxon>Protopolystoma</taxon>
    </lineage>
</organism>
<accession>A0A448XEL1</accession>
<dbReference type="PANTHER" id="PTHR14795">
    <property type="entry name" value="HELICASE RELATED"/>
    <property type="match status" value="1"/>
</dbReference>
<name>A0A448XEL1_9PLAT</name>
<comment type="caution">
    <text evidence="1">The sequence shown here is derived from an EMBL/GenBank/DDBJ whole genome shotgun (WGS) entry which is preliminary data.</text>
</comment>
<protein>
    <recommendedName>
        <fullName evidence="3">Calcineurin-like phosphoesterase domain-containing protein</fullName>
    </recommendedName>
</protein>
<evidence type="ECO:0008006" key="3">
    <source>
        <dbReference type="Google" id="ProtNLM"/>
    </source>
</evidence>
<gene>
    <name evidence="1" type="ORF">PXEA_LOCUS28167</name>
</gene>
<dbReference type="Proteomes" id="UP000784294">
    <property type="component" value="Unassembled WGS sequence"/>
</dbReference>